<protein>
    <submittedName>
        <fullName evidence="2">Uncharacterized protein</fullName>
    </submittedName>
</protein>
<sequence length="223" mass="23374">MAPPKDNKQGQDSQNKQAEPTPEGSGTGRNSRSPTAGPSGRTTPRSGTTNASTTPTTTSSAEAGPSTARGEIPRSPPNQNTTSGSPPERQTSTVTLTRVTLPRRASNQSIASEPYIDPGPSRDVASIAGSSVYSAELEAYSNSVASGFPSRQTGTSRYVSTNQNTGSSNDPAFSSRSVSQLEYAQRRQADLSRGRFQFDEGSSARASDTNQNRIAALHPPPLT</sequence>
<feature type="compositionally biased region" description="Low complexity" evidence="1">
    <location>
        <begin position="89"/>
        <end position="104"/>
    </location>
</feature>
<feature type="region of interest" description="Disordered" evidence="1">
    <location>
        <begin position="145"/>
        <end position="223"/>
    </location>
</feature>
<proteinExistence type="predicted"/>
<accession>A0A9P0I6V3</accession>
<feature type="compositionally biased region" description="Polar residues" evidence="1">
    <location>
        <begin position="145"/>
        <end position="182"/>
    </location>
</feature>
<feature type="compositionally biased region" description="Polar residues" evidence="1">
    <location>
        <begin position="28"/>
        <end position="45"/>
    </location>
</feature>
<organism evidence="2 3">
    <name type="scientific">Spodoptera littoralis</name>
    <name type="common">Egyptian cotton leafworm</name>
    <dbReference type="NCBI Taxonomy" id="7109"/>
    <lineage>
        <taxon>Eukaryota</taxon>
        <taxon>Metazoa</taxon>
        <taxon>Ecdysozoa</taxon>
        <taxon>Arthropoda</taxon>
        <taxon>Hexapoda</taxon>
        <taxon>Insecta</taxon>
        <taxon>Pterygota</taxon>
        <taxon>Neoptera</taxon>
        <taxon>Endopterygota</taxon>
        <taxon>Lepidoptera</taxon>
        <taxon>Glossata</taxon>
        <taxon>Ditrysia</taxon>
        <taxon>Noctuoidea</taxon>
        <taxon>Noctuidae</taxon>
        <taxon>Amphipyrinae</taxon>
        <taxon>Spodoptera</taxon>
    </lineage>
</organism>
<dbReference type="EMBL" id="LR824556">
    <property type="protein sequence ID" value="CAH1642173.1"/>
    <property type="molecule type" value="Genomic_DNA"/>
</dbReference>
<reference evidence="2" key="1">
    <citation type="submission" date="2022-02" db="EMBL/GenBank/DDBJ databases">
        <authorList>
            <person name="King R."/>
        </authorList>
    </citation>
    <scope>NUCLEOTIDE SEQUENCE</scope>
</reference>
<feature type="compositionally biased region" description="Basic and acidic residues" evidence="1">
    <location>
        <begin position="184"/>
        <end position="198"/>
    </location>
</feature>
<evidence type="ECO:0000256" key="1">
    <source>
        <dbReference type="SAM" id="MobiDB-lite"/>
    </source>
</evidence>
<feature type="compositionally biased region" description="Low complexity" evidence="1">
    <location>
        <begin position="46"/>
        <end position="68"/>
    </location>
</feature>
<keyword evidence="3" id="KW-1185">Reference proteome</keyword>
<evidence type="ECO:0000313" key="3">
    <source>
        <dbReference type="Proteomes" id="UP001153321"/>
    </source>
</evidence>
<gene>
    <name evidence="2" type="ORF">SPLIT_LOCUS7529</name>
</gene>
<feature type="compositionally biased region" description="Polar residues" evidence="1">
    <location>
        <begin position="204"/>
        <end position="213"/>
    </location>
</feature>
<dbReference type="Proteomes" id="UP001153321">
    <property type="component" value="Chromosome 25"/>
</dbReference>
<feature type="region of interest" description="Disordered" evidence="1">
    <location>
        <begin position="1"/>
        <end position="125"/>
    </location>
</feature>
<dbReference type="AlphaFoldDB" id="A0A9P0I6V3"/>
<evidence type="ECO:0000313" key="2">
    <source>
        <dbReference type="EMBL" id="CAH1642173.1"/>
    </source>
</evidence>
<name>A0A9P0I6V3_SPOLI</name>